<protein>
    <submittedName>
        <fullName evidence="1">Uncharacterized protein</fullName>
    </submittedName>
</protein>
<organism evidence="1">
    <name type="scientific">Salix viminalis</name>
    <name type="common">Common osier</name>
    <name type="synonym">Basket willow</name>
    <dbReference type="NCBI Taxonomy" id="40686"/>
    <lineage>
        <taxon>Eukaryota</taxon>
        <taxon>Viridiplantae</taxon>
        <taxon>Streptophyta</taxon>
        <taxon>Embryophyta</taxon>
        <taxon>Tracheophyta</taxon>
        <taxon>Spermatophyta</taxon>
        <taxon>Magnoliopsida</taxon>
        <taxon>eudicotyledons</taxon>
        <taxon>Gunneridae</taxon>
        <taxon>Pentapetalae</taxon>
        <taxon>rosids</taxon>
        <taxon>fabids</taxon>
        <taxon>Malpighiales</taxon>
        <taxon>Salicaceae</taxon>
        <taxon>Saliceae</taxon>
        <taxon>Salix</taxon>
    </lineage>
</organism>
<gene>
    <name evidence="1" type="ORF">SVIM_LOCUS328468</name>
</gene>
<name>A0A6N2M7H3_SALVM</name>
<sequence length="130" mass="14952">MCPSIQFQGRAFPGVYLMLLQFPENWILTPLTKFEDNSDLVDKISHYTWSTYTPLIPSFGFLRSIGQGEAGTRSIVFTITSVLNPHDIDIRFPDELTRKIALEEIRNSNSPINSRSLWSNKAWCRTHFSI</sequence>
<proteinExistence type="predicted"/>
<accession>A0A6N2M7H3</accession>
<evidence type="ECO:0000313" key="1">
    <source>
        <dbReference type="EMBL" id="VFU49739.1"/>
    </source>
</evidence>
<dbReference type="AlphaFoldDB" id="A0A6N2M7H3"/>
<dbReference type="EMBL" id="CAADRP010001708">
    <property type="protein sequence ID" value="VFU49739.1"/>
    <property type="molecule type" value="Genomic_DNA"/>
</dbReference>
<reference evidence="1" key="1">
    <citation type="submission" date="2019-03" db="EMBL/GenBank/DDBJ databases">
        <authorList>
            <person name="Mank J."/>
            <person name="Almeida P."/>
        </authorList>
    </citation>
    <scope>NUCLEOTIDE SEQUENCE</scope>
    <source>
        <strain evidence="1">78183</strain>
    </source>
</reference>